<protein>
    <submittedName>
        <fullName evidence="2">Uncharacterized protein</fullName>
    </submittedName>
</protein>
<dbReference type="AlphaFoldDB" id="A0A564Z5N9"/>
<name>A0A564Z5N9_HYMDI</name>
<evidence type="ECO:0000313" key="3">
    <source>
        <dbReference type="Proteomes" id="UP000321570"/>
    </source>
</evidence>
<evidence type="ECO:0000313" key="1">
    <source>
        <dbReference type="EMBL" id="VUZ54830.1"/>
    </source>
</evidence>
<evidence type="ECO:0000313" key="2">
    <source>
        <dbReference type="EMBL" id="VUZ54831.1"/>
    </source>
</evidence>
<dbReference type="Proteomes" id="UP000321570">
    <property type="component" value="Unassembled WGS sequence"/>
</dbReference>
<reference evidence="2 3" key="1">
    <citation type="submission" date="2019-07" db="EMBL/GenBank/DDBJ databases">
        <authorList>
            <person name="Jastrzebski P J."/>
            <person name="Paukszto L."/>
            <person name="Jastrzebski P J."/>
        </authorList>
    </citation>
    <scope>NUCLEOTIDE SEQUENCE [LARGE SCALE GENOMIC DNA]</scope>
    <source>
        <strain evidence="2 3">WMS-il1</strain>
    </source>
</reference>
<gene>
    <name evidence="2" type="ORF">WMSIL1_LOCUS12811</name>
    <name evidence="1" type="ORF">WMSIL1_LOCUS12812</name>
</gene>
<accession>A0A564Z5N9</accession>
<dbReference type="EMBL" id="CABIJS010000666">
    <property type="protein sequence ID" value="VUZ54830.1"/>
    <property type="molecule type" value="Genomic_DNA"/>
</dbReference>
<keyword evidence="3" id="KW-1185">Reference proteome</keyword>
<sequence length="80" mass="9097">MPDITIPNKTKRRAVILSIEPKHGNLKIAKSLQVVRSFVCIIGKELLNENDGNELAVTRKRKEHFQLPTHSLTHSLTQDQ</sequence>
<proteinExistence type="predicted"/>
<organism evidence="2 3">
    <name type="scientific">Hymenolepis diminuta</name>
    <name type="common">Rat tapeworm</name>
    <dbReference type="NCBI Taxonomy" id="6216"/>
    <lineage>
        <taxon>Eukaryota</taxon>
        <taxon>Metazoa</taxon>
        <taxon>Spiralia</taxon>
        <taxon>Lophotrochozoa</taxon>
        <taxon>Platyhelminthes</taxon>
        <taxon>Cestoda</taxon>
        <taxon>Eucestoda</taxon>
        <taxon>Cyclophyllidea</taxon>
        <taxon>Hymenolepididae</taxon>
        <taxon>Hymenolepis</taxon>
    </lineage>
</organism>
<dbReference type="EMBL" id="CABIJS010000666">
    <property type="protein sequence ID" value="VUZ54831.1"/>
    <property type="molecule type" value="Genomic_DNA"/>
</dbReference>